<dbReference type="InterPro" id="IPR034744">
    <property type="entry name" value="RH2"/>
</dbReference>
<dbReference type="Pfam" id="PF11461">
    <property type="entry name" value="RILP"/>
    <property type="match status" value="1"/>
</dbReference>
<keyword evidence="8" id="KW-0969">Cilium</keyword>
<dbReference type="GO" id="GO:0046983">
    <property type="term" value="F:protein dimerization activity"/>
    <property type="evidence" value="ECO:0007669"/>
    <property type="project" value="InterPro"/>
</dbReference>
<dbReference type="Gene3D" id="1.20.58.1770">
    <property type="match status" value="1"/>
</dbReference>
<proteinExistence type="predicted"/>
<dbReference type="GO" id="GO:0005829">
    <property type="term" value="C:cytosol"/>
    <property type="evidence" value="ECO:0007669"/>
    <property type="project" value="UniProtKB-SubCell"/>
</dbReference>
<evidence type="ECO:0000313" key="16">
    <source>
        <dbReference type="Proteomes" id="UP000288216"/>
    </source>
</evidence>
<evidence type="ECO:0000256" key="9">
    <source>
        <dbReference type="ARBA" id="ARBA00023212"/>
    </source>
</evidence>
<evidence type="ECO:0000256" key="4">
    <source>
        <dbReference type="ARBA" id="ARBA00022448"/>
    </source>
</evidence>
<dbReference type="GO" id="GO:0005813">
    <property type="term" value="C:centrosome"/>
    <property type="evidence" value="ECO:0007669"/>
    <property type="project" value="UniProtKB-SubCell"/>
</dbReference>
<evidence type="ECO:0000256" key="2">
    <source>
        <dbReference type="ARBA" id="ARBA00004300"/>
    </source>
</evidence>
<evidence type="ECO:0000256" key="3">
    <source>
        <dbReference type="ARBA" id="ARBA00004514"/>
    </source>
</evidence>
<dbReference type="SUPFAM" id="SSF161256">
    <property type="entry name" value="RILP dimerisation region"/>
    <property type="match status" value="1"/>
</dbReference>
<dbReference type="Pfam" id="PF09744">
    <property type="entry name" value="RH1"/>
    <property type="match status" value="1"/>
</dbReference>
<keyword evidence="9" id="KW-0206">Cytoskeleton</keyword>
<dbReference type="Gene3D" id="6.10.230.10">
    <property type="match status" value="1"/>
</dbReference>
<comment type="subcellular location">
    <subcellularLocation>
        <location evidence="1">Cell projection</location>
        <location evidence="1">Cilium</location>
    </subcellularLocation>
    <subcellularLocation>
        <location evidence="2">Cytoplasm</location>
        <location evidence="2">Cytoskeleton</location>
        <location evidence="2">Microtubule organizing center</location>
        <location evidence="2">Centrosome</location>
    </subcellularLocation>
    <subcellularLocation>
        <location evidence="3">Cytoplasm</location>
        <location evidence="3">Cytosol</location>
    </subcellularLocation>
</comment>
<organism evidence="15 16">
    <name type="scientific">Scyliorhinus torazame</name>
    <name type="common">Cloudy catshark</name>
    <name type="synonym">Catulus torazame</name>
    <dbReference type="NCBI Taxonomy" id="75743"/>
    <lineage>
        <taxon>Eukaryota</taxon>
        <taxon>Metazoa</taxon>
        <taxon>Chordata</taxon>
        <taxon>Craniata</taxon>
        <taxon>Vertebrata</taxon>
        <taxon>Chondrichthyes</taxon>
        <taxon>Elasmobranchii</taxon>
        <taxon>Galeomorphii</taxon>
        <taxon>Galeoidea</taxon>
        <taxon>Carcharhiniformes</taxon>
        <taxon>Scyliorhinidae</taxon>
        <taxon>Scyliorhinus</taxon>
    </lineage>
</organism>
<evidence type="ECO:0000256" key="1">
    <source>
        <dbReference type="ARBA" id="ARBA00004138"/>
    </source>
</evidence>
<dbReference type="CDD" id="cd14445">
    <property type="entry name" value="RILP-like"/>
    <property type="match status" value="1"/>
</dbReference>
<dbReference type="PANTHER" id="PTHR21502">
    <property type="entry name" value="ZINC FINGER PROTEIN DZIP1"/>
    <property type="match status" value="1"/>
</dbReference>
<evidence type="ECO:0000313" key="15">
    <source>
        <dbReference type="EMBL" id="GCB72679.1"/>
    </source>
</evidence>
<evidence type="ECO:0000256" key="5">
    <source>
        <dbReference type="ARBA" id="ARBA00022490"/>
    </source>
</evidence>
<dbReference type="GO" id="GO:0060271">
    <property type="term" value="P:cilium assembly"/>
    <property type="evidence" value="ECO:0007669"/>
    <property type="project" value="TreeGrafter"/>
</dbReference>
<dbReference type="InterPro" id="IPR051241">
    <property type="entry name" value="DZIP_RILPL"/>
</dbReference>
<dbReference type="PROSITE" id="PS51777">
    <property type="entry name" value="RH2"/>
    <property type="match status" value="1"/>
</dbReference>
<evidence type="ECO:0000256" key="6">
    <source>
        <dbReference type="ARBA" id="ARBA00022927"/>
    </source>
</evidence>
<evidence type="ECO:0000256" key="12">
    <source>
        <dbReference type="SAM" id="Coils"/>
    </source>
</evidence>
<evidence type="ECO:0000259" key="14">
    <source>
        <dbReference type="PROSITE" id="PS51777"/>
    </source>
</evidence>
<keyword evidence="4" id="KW-0813">Transport</keyword>
<protein>
    <recommendedName>
        <fullName evidence="11">RILP-like protein 2</fullName>
    </recommendedName>
</protein>
<dbReference type="GO" id="GO:0051959">
    <property type="term" value="F:dynein light intermediate chain binding"/>
    <property type="evidence" value="ECO:0007669"/>
    <property type="project" value="TreeGrafter"/>
</dbReference>
<keyword evidence="10" id="KW-0966">Cell projection</keyword>
<feature type="domain" description="RH2" evidence="14">
    <location>
        <begin position="262"/>
        <end position="327"/>
    </location>
</feature>
<evidence type="ECO:0000259" key="13">
    <source>
        <dbReference type="PROSITE" id="PS51776"/>
    </source>
</evidence>
<dbReference type="AlphaFoldDB" id="A0A401PHW2"/>
<evidence type="ECO:0000256" key="11">
    <source>
        <dbReference type="ARBA" id="ARBA00040819"/>
    </source>
</evidence>
<dbReference type="FunFam" id="1.20.58.1770:FF:000003">
    <property type="entry name" value="RILP-like protein 2 isoform X1"/>
    <property type="match status" value="1"/>
</dbReference>
<dbReference type="Proteomes" id="UP000288216">
    <property type="component" value="Unassembled WGS sequence"/>
</dbReference>
<keyword evidence="7 12" id="KW-0175">Coiled coil</keyword>
<dbReference type="GO" id="GO:0036064">
    <property type="term" value="C:ciliary basal body"/>
    <property type="evidence" value="ECO:0007669"/>
    <property type="project" value="TreeGrafter"/>
</dbReference>
<keyword evidence="5" id="KW-0963">Cytoplasm</keyword>
<feature type="coiled-coil region" evidence="12">
    <location>
        <begin position="105"/>
        <end position="234"/>
    </location>
</feature>
<keyword evidence="6" id="KW-0653">Protein transport</keyword>
<dbReference type="InterPro" id="IPR021563">
    <property type="entry name" value="RILP_dimer"/>
</dbReference>
<dbReference type="OMA" id="VEAWETI"/>
<name>A0A401PHW2_SCYTO</name>
<dbReference type="PANTHER" id="PTHR21502:SF7">
    <property type="entry name" value="RAB-INTERACTING LYSOSOMAL PROTEIN"/>
    <property type="match status" value="1"/>
</dbReference>
<evidence type="ECO:0000256" key="7">
    <source>
        <dbReference type="ARBA" id="ARBA00023054"/>
    </source>
</evidence>
<keyword evidence="16" id="KW-1185">Reference proteome</keyword>
<dbReference type="OrthoDB" id="10069524at2759"/>
<dbReference type="PROSITE" id="PS51776">
    <property type="entry name" value="RH1"/>
    <property type="match status" value="1"/>
</dbReference>
<dbReference type="GO" id="GO:0015031">
    <property type="term" value="P:protein transport"/>
    <property type="evidence" value="ECO:0007669"/>
    <property type="project" value="UniProtKB-KW"/>
</dbReference>
<dbReference type="GO" id="GO:0031267">
    <property type="term" value="F:small GTPase binding"/>
    <property type="evidence" value="ECO:0007669"/>
    <property type="project" value="TreeGrafter"/>
</dbReference>
<accession>A0A401PHW2</accession>
<feature type="domain" description="RH1" evidence="13">
    <location>
        <begin position="6"/>
        <end position="97"/>
    </location>
</feature>
<gene>
    <name evidence="15" type="ORF">scyTo_0002127</name>
</gene>
<evidence type="ECO:0000256" key="8">
    <source>
        <dbReference type="ARBA" id="ARBA00023069"/>
    </source>
</evidence>
<dbReference type="InterPro" id="IPR034743">
    <property type="entry name" value="RH1"/>
</dbReference>
<dbReference type="EMBL" id="BFAA01000512">
    <property type="protein sequence ID" value="GCB72679.1"/>
    <property type="molecule type" value="Genomic_DNA"/>
</dbReference>
<sequence>MDTESCLASCLDKAATNLGVNDVYEIAKLIGAELEKLIDTHGKKVVEGLIPQIVRVLEMLESFVTRNGNTEQELIRAFVMLQDGEKSTGQYKDLEHKKNLWHKPIQELQKQISQLTDENQHLVNQLVEIQSQEDNLSKKEREVMLKLKEVVDQQRDEIRAKGHEIYCKNEDVDALQQQLDRLLKVNNDLRHKINVVQTQLRNVLEKKAELEVTVQEKDKEIDRLQSNLANIKAEKGTDDEFTNTPAINMADKIIIDVKDPNRPYFTKQEMRQILQERNELKANLFLVQEELAYYQSDEEDKEALSLPSFSPDEVDAKPPESRIKSMFGFLYRGNSAKAPSAPRTSVEAWETIEPNEVNLYAECSQTKE</sequence>
<dbReference type="STRING" id="75743.A0A401PHW2"/>
<evidence type="ECO:0000256" key="10">
    <source>
        <dbReference type="ARBA" id="ARBA00023273"/>
    </source>
</evidence>
<comment type="caution">
    <text evidence="15">The sequence shown here is derived from an EMBL/GenBank/DDBJ whole genome shotgun (WGS) entry which is preliminary data.</text>
</comment>
<reference evidence="15 16" key="1">
    <citation type="journal article" date="2018" name="Nat. Ecol. Evol.">
        <title>Shark genomes provide insights into elasmobranch evolution and the origin of vertebrates.</title>
        <authorList>
            <person name="Hara Y"/>
            <person name="Yamaguchi K"/>
            <person name="Onimaru K"/>
            <person name="Kadota M"/>
            <person name="Koyanagi M"/>
            <person name="Keeley SD"/>
            <person name="Tatsumi K"/>
            <person name="Tanaka K"/>
            <person name="Motone F"/>
            <person name="Kageyama Y"/>
            <person name="Nozu R"/>
            <person name="Adachi N"/>
            <person name="Nishimura O"/>
            <person name="Nakagawa R"/>
            <person name="Tanegashima C"/>
            <person name="Kiyatake I"/>
            <person name="Matsumoto R"/>
            <person name="Murakumo K"/>
            <person name="Nishida K"/>
            <person name="Terakita A"/>
            <person name="Kuratani S"/>
            <person name="Sato K"/>
            <person name="Hyodo S Kuraku.S."/>
        </authorList>
    </citation>
    <scope>NUCLEOTIDE SEQUENCE [LARGE SCALE GENOMIC DNA]</scope>
</reference>